<feature type="compositionally biased region" description="Polar residues" evidence="2">
    <location>
        <begin position="268"/>
        <end position="280"/>
    </location>
</feature>
<dbReference type="Gene3D" id="3.90.190.10">
    <property type="entry name" value="Protein tyrosine phosphatase superfamily"/>
    <property type="match status" value="1"/>
</dbReference>
<evidence type="ECO:0000313" key="5">
    <source>
        <dbReference type="Proteomes" id="UP001583186"/>
    </source>
</evidence>
<dbReference type="Pfam" id="PF00782">
    <property type="entry name" value="DSPc"/>
    <property type="match status" value="1"/>
</dbReference>
<feature type="compositionally biased region" description="Acidic residues" evidence="2">
    <location>
        <begin position="241"/>
        <end position="251"/>
    </location>
</feature>
<reference evidence="4 5" key="1">
    <citation type="journal article" date="2024" name="IMA Fungus">
        <title>IMA Genome - F19 : A genome assembly and annotation guide to empower mycologists, including annotated draft genome sequences of Ceratocystis pirilliformis, Diaporthe australafricana, Fusarium ophioides, Paecilomyces lecythidis, and Sporothrix stenoceras.</title>
        <authorList>
            <person name="Aylward J."/>
            <person name="Wilson A.M."/>
            <person name="Visagie C.M."/>
            <person name="Spraker J."/>
            <person name="Barnes I."/>
            <person name="Buitendag C."/>
            <person name="Ceriani C."/>
            <person name="Del Mar Angel L."/>
            <person name="du Plessis D."/>
            <person name="Fuchs T."/>
            <person name="Gasser K."/>
            <person name="Kramer D."/>
            <person name="Li W."/>
            <person name="Munsamy K."/>
            <person name="Piso A."/>
            <person name="Price J.L."/>
            <person name="Sonnekus B."/>
            <person name="Thomas C."/>
            <person name="van der Nest A."/>
            <person name="van Dijk A."/>
            <person name="van Heerden A."/>
            <person name="van Vuuren N."/>
            <person name="Yilmaz N."/>
            <person name="Duong T.A."/>
            <person name="van der Merwe N.A."/>
            <person name="Wingfield M.J."/>
            <person name="Wingfield B.D."/>
        </authorList>
    </citation>
    <scope>NUCLEOTIDE SEQUENCE [LARGE SCALE GENOMIC DNA]</scope>
    <source>
        <strain evidence="4 5">CMW 5346</strain>
    </source>
</reference>
<evidence type="ECO:0000256" key="1">
    <source>
        <dbReference type="ARBA" id="ARBA00009649"/>
    </source>
</evidence>
<dbReference type="SUPFAM" id="SSF52799">
    <property type="entry name" value="(Phosphotyrosine protein) phosphatases II"/>
    <property type="match status" value="1"/>
</dbReference>
<dbReference type="InterPro" id="IPR000387">
    <property type="entry name" value="Tyr_Pase_dom"/>
</dbReference>
<keyword evidence="5" id="KW-1185">Reference proteome</keyword>
<gene>
    <name evidence="4" type="ORF">Sste5346_008638</name>
</gene>
<name>A0ABR3YNH1_9PEZI</name>
<feature type="region of interest" description="Disordered" evidence="2">
    <location>
        <begin position="1"/>
        <end position="21"/>
    </location>
</feature>
<evidence type="ECO:0000313" key="4">
    <source>
        <dbReference type="EMBL" id="KAL1889911.1"/>
    </source>
</evidence>
<dbReference type="Proteomes" id="UP001583186">
    <property type="component" value="Unassembled WGS sequence"/>
</dbReference>
<dbReference type="InterPro" id="IPR052449">
    <property type="entry name" value="STYX-Interacting_Phosphatase"/>
</dbReference>
<feature type="domain" description="Tyrosine specific protein phosphatases" evidence="3">
    <location>
        <begin position="129"/>
        <end position="207"/>
    </location>
</feature>
<comment type="similarity">
    <text evidence="1">Belongs to the protein-tyrosine phosphatase family. Non-receptor class subfamily.</text>
</comment>
<evidence type="ECO:0000259" key="3">
    <source>
        <dbReference type="PROSITE" id="PS50056"/>
    </source>
</evidence>
<dbReference type="InterPro" id="IPR020422">
    <property type="entry name" value="TYR_PHOSPHATASE_DUAL_dom"/>
</dbReference>
<accession>A0ABR3YNH1</accession>
<dbReference type="SMART" id="SM00195">
    <property type="entry name" value="DSPc"/>
    <property type="match status" value="1"/>
</dbReference>
<organism evidence="4 5">
    <name type="scientific">Sporothrix stenoceras</name>
    <dbReference type="NCBI Taxonomy" id="5173"/>
    <lineage>
        <taxon>Eukaryota</taxon>
        <taxon>Fungi</taxon>
        <taxon>Dikarya</taxon>
        <taxon>Ascomycota</taxon>
        <taxon>Pezizomycotina</taxon>
        <taxon>Sordariomycetes</taxon>
        <taxon>Sordariomycetidae</taxon>
        <taxon>Ophiostomatales</taxon>
        <taxon>Ophiostomataceae</taxon>
        <taxon>Sporothrix</taxon>
    </lineage>
</organism>
<dbReference type="PANTHER" id="PTHR46588:SF1">
    <property type="entry name" value="SERINE_THREONINE_TYROSINE-INTERACTING PROTEIN"/>
    <property type="match status" value="1"/>
</dbReference>
<dbReference type="CDD" id="cd14498">
    <property type="entry name" value="DSP"/>
    <property type="match status" value="1"/>
</dbReference>
<comment type="caution">
    <text evidence="4">The sequence shown here is derived from an EMBL/GenBank/DDBJ whole genome shotgun (WGS) entry which is preliminary data.</text>
</comment>
<sequence>MRADRSVQGSDNHRRQEWPTAPSTVLGLSSAEMHQITGGCEHTESKGIVDLWTYEMRREAQQVLPFLYLGPANAARDTAFLQRTGITKVVAVRESRLADARLLVVEHVAKKLGIVSECIDVAGWGDLLRALPASVQSINQHMLHDVPTDSDGISTGKVLVFCETGNVRAPPVVAAYLMSMYGLELVDTLRFLNKRRFCMSLDEEAKHMLLSFGDLLHARSDVAEQAMTDSMDTFDGRGERDDDQMHDDDTPDIQKSVEDASVGFGGNDSRQSRAQMNARSSLLAVPSPRDERSRSRPAKRGVEETMDDEDDRIEGASLHAPSREPSAEPGRPNLDRARYEDRAHFVPFTDTGMD</sequence>
<evidence type="ECO:0000256" key="2">
    <source>
        <dbReference type="SAM" id="MobiDB-lite"/>
    </source>
</evidence>
<feature type="region of interest" description="Disordered" evidence="2">
    <location>
        <begin position="227"/>
        <end position="354"/>
    </location>
</feature>
<dbReference type="InterPro" id="IPR029021">
    <property type="entry name" value="Prot-tyrosine_phosphatase-like"/>
</dbReference>
<protein>
    <recommendedName>
        <fullName evidence="3">Tyrosine specific protein phosphatases domain-containing protein</fullName>
    </recommendedName>
</protein>
<dbReference type="InterPro" id="IPR000340">
    <property type="entry name" value="Dual-sp_phosphatase_cat-dom"/>
</dbReference>
<dbReference type="PANTHER" id="PTHR46588">
    <property type="entry name" value="SERINE/THREONINE/TYROSINE-INTERACTING PROTEIN"/>
    <property type="match status" value="1"/>
</dbReference>
<dbReference type="EMBL" id="JAWCUI010000068">
    <property type="protein sequence ID" value="KAL1889911.1"/>
    <property type="molecule type" value="Genomic_DNA"/>
</dbReference>
<feature type="compositionally biased region" description="Basic and acidic residues" evidence="2">
    <location>
        <begin position="1"/>
        <end position="17"/>
    </location>
</feature>
<feature type="compositionally biased region" description="Basic and acidic residues" evidence="2">
    <location>
        <begin position="333"/>
        <end position="344"/>
    </location>
</feature>
<dbReference type="PROSITE" id="PS50056">
    <property type="entry name" value="TYR_PHOSPHATASE_2"/>
    <property type="match status" value="1"/>
</dbReference>
<proteinExistence type="inferred from homology"/>